<feature type="domain" description="C-type lectin" evidence="2">
    <location>
        <begin position="1"/>
        <end position="94"/>
    </location>
</feature>
<dbReference type="Pfam" id="PF00059">
    <property type="entry name" value="Lectin_C"/>
    <property type="match status" value="2"/>
</dbReference>
<dbReference type="PANTHER" id="PTHR45784">
    <property type="entry name" value="C-TYPE LECTIN DOMAIN FAMILY 20 MEMBER A-RELATED"/>
    <property type="match status" value="1"/>
</dbReference>
<dbReference type="InterPro" id="IPR016186">
    <property type="entry name" value="C-type_lectin-like/link_sf"/>
</dbReference>
<feature type="domain" description="C-type lectin" evidence="2">
    <location>
        <begin position="97"/>
        <end position="209"/>
    </location>
</feature>
<dbReference type="EMBL" id="SRLO01003265">
    <property type="protein sequence ID" value="TNN31651.1"/>
    <property type="molecule type" value="Genomic_DNA"/>
</dbReference>
<dbReference type="InterPro" id="IPR016187">
    <property type="entry name" value="CTDL_fold"/>
</dbReference>
<keyword evidence="3" id="KW-0675">Receptor</keyword>
<dbReference type="SUPFAM" id="SSF56436">
    <property type="entry name" value="C-type lectin-like"/>
    <property type="match status" value="2"/>
</dbReference>
<name>A0A4Z2EST0_9TELE</name>
<keyword evidence="4" id="KW-1185">Reference proteome</keyword>
<proteinExistence type="predicted"/>
<evidence type="ECO:0000313" key="3">
    <source>
        <dbReference type="EMBL" id="TNN31651.1"/>
    </source>
</evidence>
<evidence type="ECO:0000313" key="4">
    <source>
        <dbReference type="Proteomes" id="UP000314294"/>
    </source>
</evidence>
<dbReference type="OrthoDB" id="6369810at2759"/>
<gene>
    <name evidence="3" type="primary">MRC2_0</name>
    <name evidence="3" type="ORF">EYF80_058191</name>
</gene>
<dbReference type="PROSITE" id="PS50041">
    <property type="entry name" value="C_TYPE_LECTIN_2"/>
    <property type="match status" value="2"/>
</dbReference>
<accession>A0A4Z2EST0</accession>
<evidence type="ECO:0000259" key="2">
    <source>
        <dbReference type="PROSITE" id="PS50041"/>
    </source>
</evidence>
<dbReference type="InterPro" id="IPR018378">
    <property type="entry name" value="C-type_lectin_CS"/>
</dbReference>
<dbReference type="AlphaFoldDB" id="A0A4Z2EST0"/>
<dbReference type="Gene3D" id="3.10.100.10">
    <property type="entry name" value="Mannose-Binding Protein A, subunit A"/>
    <property type="match status" value="2"/>
</dbReference>
<protein>
    <submittedName>
        <fullName evidence="3">C-type mannose receptor 2</fullName>
    </submittedName>
</protein>
<organism evidence="3 4">
    <name type="scientific">Liparis tanakae</name>
    <name type="common">Tanaka's snailfish</name>
    <dbReference type="NCBI Taxonomy" id="230148"/>
    <lineage>
        <taxon>Eukaryota</taxon>
        <taxon>Metazoa</taxon>
        <taxon>Chordata</taxon>
        <taxon>Craniata</taxon>
        <taxon>Vertebrata</taxon>
        <taxon>Euteleostomi</taxon>
        <taxon>Actinopterygii</taxon>
        <taxon>Neopterygii</taxon>
        <taxon>Teleostei</taxon>
        <taxon>Neoteleostei</taxon>
        <taxon>Acanthomorphata</taxon>
        <taxon>Eupercaria</taxon>
        <taxon>Perciformes</taxon>
        <taxon>Cottioidei</taxon>
        <taxon>Cottales</taxon>
        <taxon>Liparidae</taxon>
        <taxon>Liparis</taxon>
    </lineage>
</organism>
<evidence type="ECO:0000256" key="1">
    <source>
        <dbReference type="ARBA" id="ARBA00023157"/>
    </source>
</evidence>
<dbReference type="SMART" id="SM00034">
    <property type="entry name" value="CLECT"/>
    <property type="match status" value="1"/>
</dbReference>
<dbReference type="PANTHER" id="PTHR45784:SF3">
    <property type="entry name" value="C-TYPE LECTIN DOMAIN FAMILY 4 MEMBER K-LIKE-RELATED"/>
    <property type="match status" value="1"/>
</dbReference>
<dbReference type="PROSITE" id="PS00615">
    <property type="entry name" value="C_TYPE_LECTIN_1"/>
    <property type="match status" value="1"/>
</dbReference>
<comment type="caution">
    <text evidence="3">The sequence shown here is derived from an EMBL/GenBank/DDBJ whole genome shotgun (WGS) entry which is preliminary data.</text>
</comment>
<sequence>MDLATIRDLEDLETLKTLKSTIQSRAWIGLYYYVDNWRWSLSNTNLYKPGETVFSPWHSGEPNNYNNKQHCMVMGSDGRWGDRNCATAFMSVCFDVRGPDTFVLITNTMTWTEAQSYCREHHTDLATVTDMEENEMVQNLVLSGAFVWIGLFRDPWKWSDGIDSSFKNWNPLEPGEPEGSSETCVAADFSADGLWETLDCNVKSAFICYSGELSITQSLRVDLGL</sequence>
<keyword evidence="1" id="KW-1015">Disulfide bond</keyword>
<dbReference type="Proteomes" id="UP000314294">
    <property type="component" value="Unassembled WGS sequence"/>
</dbReference>
<reference evidence="3 4" key="1">
    <citation type="submission" date="2019-03" db="EMBL/GenBank/DDBJ databases">
        <title>First draft genome of Liparis tanakae, snailfish: a comprehensive survey of snailfish specific genes.</title>
        <authorList>
            <person name="Kim W."/>
            <person name="Song I."/>
            <person name="Jeong J.-H."/>
            <person name="Kim D."/>
            <person name="Kim S."/>
            <person name="Ryu S."/>
            <person name="Song J.Y."/>
            <person name="Lee S.K."/>
        </authorList>
    </citation>
    <scope>NUCLEOTIDE SEQUENCE [LARGE SCALE GENOMIC DNA]</scope>
    <source>
        <tissue evidence="3">Muscle</tissue>
    </source>
</reference>
<dbReference type="InterPro" id="IPR001304">
    <property type="entry name" value="C-type_lectin-like"/>
</dbReference>